<dbReference type="Proteomes" id="UP001152797">
    <property type="component" value="Unassembled WGS sequence"/>
</dbReference>
<reference evidence="1" key="1">
    <citation type="submission" date="2022-10" db="EMBL/GenBank/DDBJ databases">
        <authorList>
            <person name="Chen Y."/>
            <person name="Dougan E. K."/>
            <person name="Chan C."/>
            <person name="Rhodes N."/>
            <person name="Thang M."/>
        </authorList>
    </citation>
    <scope>NUCLEOTIDE SEQUENCE</scope>
</reference>
<dbReference type="AlphaFoldDB" id="A0A9P1CG15"/>
<sequence>MDLEAQSLLRDEEDSVDVRPLWRTQLRIVAVVFVMSSMCGFAFSQAERPPPAAGSLRGFMQKAGRHSETLQLLFPSHAETKIVEANANETSVDGVSKAKKPKRFRNESLKALNSSDLAKFPKRFRHESLKEVGPTTTRATFTTAEAIHYVYYPTKPPSRKFHELDGPDTIKFQKEGQEQEIRAVDTAREIYLYLTQRTQDSLKFK</sequence>
<gene>
    <name evidence="1" type="ORF">C1SCF055_LOCUS17697</name>
</gene>
<evidence type="ECO:0000313" key="2">
    <source>
        <dbReference type="EMBL" id="CAL1144111.1"/>
    </source>
</evidence>
<comment type="caution">
    <text evidence="1">The sequence shown here is derived from an EMBL/GenBank/DDBJ whole genome shotgun (WGS) entry which is preliminary data.</text>
</comment>
<organism evidence="1">
    <name type="scientific">Cladocopium goreaui</name>
    <dbReference type="NCBI Taxonomy" id="2562237"/>
    <lineage>
        <taxon>Eukaryota</taxon>
        <taxon>Sar</taxon>
        <taxon>Alveolata</taxon>
        <taxon>Dinophyceae</taxon>
        <taxon>Suessiales</taxon>
        <taxon>Symbiodiniaceae</taxon>
        <taxon>Cladocopium</taxon>
    </lineage>
</organism>
<keyword evidence="3" id="KW-1185">Reference proteome</keyword>
<dbReference type="EMBL" id="CAMXCT020001508">
    <property type="protein sequence ID" value="CAL1144111.1"/>
    <property type="molecule type" value="Genomic_DNA"/>
</dbReference>
<accession>A0A9P1CG15</accession>
<proteinExistence type="predicted"/>
<reference evidence="2" key="2">
    <citation type="submission" date="2024-04" db="EMBL/GenBank/DDBJ databases">
        <authorList>
            <person name="Chen Y."/>
            <person name="Shah S."/>
            <person name="Dougan E. K."/>
            <person name="Thang M."/>
            <person name="Chan C."/>
        </authorList>
    </citation>
    <scope>NUCLEOTIDE SEQUENCE [LARGE SCALE GENOMIC DNA]</scope>
</reference>
<evidence type="ECO:0000313" key="1">
    <source>
        <dbReference type="EMBL" id="CAI3990736.1"/>
    </source>
</evidence>
<dbReference type="EMBL" id="CAMXCT030001508">
    <property type="protein sequence ID" value="CAL4778048.1"/>
    <property type="molecule type" value="Genomic_DNA"/>
</dbReference>
<name>A0A9P1CG15_9DINO</name>
<dbReference type="EMBL" id="CAMXCT010001508">
    <property type="protein sequence ID" value="CAI3990736.1"/>
    <property type="molecule type" value="Genomic_DNA"/>
</dbReference>
<evidence type="ECO:0000313" key="3">
    <source>
        <dbReference type="Proteomes" id="UP001152797"/>
    </source>
</evidence>
<protein>
    <submittedName>
        <fullName evidence="1">Uncharacterized protein</fullName>
    </submittedName>
</protein>